<evidence type="ECO:0000259" key="12">
    <source>
        <dbReference type="Pfam" id="PF17956"/>
    </source>
</evidence>
<dbReference type="InterPro" id="IPR041619">
    <property type="entry name" value="NAPRTase_C"/>
</dbReference>
<dbReference type="PANTHER" id="PTHR11098:SF1">
    <property type="entry name" value="NICOTINATE PHOSPHORIBOSYLTRANSFERASE"/>
    <property type="match status" value="1"/>
</dbReference>
<dbReference type="OrthoDB" id="9770610at2"/>
<dbReference type="Pfam" id="PF04095">
    <property type="entry name" value="NAPRTase"/>
    <property type="match status" value="1"/>
</dbReference>
<dbReference type="EMBL" id="UFTA01000002">
    <property type="protein sequence ID" value="SUU93447.1"/>
    <property type="molecule type" value="Genomic_DNA"/>
</dbReference>
<feature type="domain" description="Nicotinate/nicotinamide phosphoribosyltransferase" evidence="10">
    <location>
        <begin position="154"/>
        <end position="320"/>
    </location>
</feature>
<comment type="pathway">
    <text evidence="1 9">Cofactor biosynthesis; NAD(+) biosynthesis; nicotinate D-ribonucleotide from nicotinate: step 1/1.</text>
</comment>
<dbReference type="GO" id="GO:0005829">
    <property type="term" value="C:cytosol"/>
    <property type="evidence" value="ECO:0007669"/>
    <property type="project" value="TreeGrafter"/>
</dbReference>
<dbReference type="InterPro" id="IPR041525">
    <property type="entry name" value="N/Namide_PRibTrfase"/>
</dbReference>
<dbReference type="AlphaFoldDB" id="A0A2I1M6F8"/>
<evidence type="ECO:0000256" key="9">
    <source>
        <dbReference type="RuleBase" id="RU365100"/>
    </source>
</evidence>
<reference evidence="14 16" key="2">
    <citation type="submission" date="2018-06" db="EMBL/GenBank/DDBJ databases">
        <authorList>
            <consortium name="Pathogen Informatics"/>
            <person name="Doyle S."/>
        </authorList>
    </citation>
    <scope>NUCLEOTIDE SEQUENCE [LARGE SCALE GENOMIC DNA]</scope>
    <source>
        <strain evidence="14 16">NCTC9810</strain>
    </source>
</reference>
<evidence type="ECO:0000256" key="2">
    <source>
        <dbReference type="ARBA" id="ARBA00010897"/>
    </source>
</evidence>
<dbReference type="PANTHER" id="PTHR11098">
    <property type="entry name" value="NICOTINATE PHOSPHORIBOSYLTRANSFERASE"/>
    <property type="match status" value="1"/>
</dbReference>
<evidence type="ECO:0000256" key="4">
    <source>
        <dbReference type="ARBA" id="ARBA00022553"/>
    </source>
</evidence>
<comment type="similarity">
    <text evidence="2 9">Belongs to the NAPRTase family.</text>
</comment>
<organism evidence="13 15">
    <name type="scientific">Anaerococcus octavius</name>
    <dbReference type="NCBI Taxonomy" id="54007"/>
    <lineage>
        <taxon>Bacteria</taxon>
        <taxon>Bacillati</taxon>
        <taxon>Bacillota</taxon>
        <taxon>Tissierellia</taxon>
        <taxon>Tissierellales</taxon>
        <taxon>Peptoniphilaceae</taxon>
        <taxon>Anaerococcus</taxon>
    </lineage>
</organism>
<dbReference type="Proteomes" id="UP000234335">
    <property type="component" value="Unassembled WGS sequence"/>
</dbReference>
<dbReference type="Gene3D" id="3.20.140.10">
    <property type="entry name" value="nicotinate phosphoribosyltransferase"/>
    <property type="match status" value="1"/>
</dbReference>
<dbReference type="SUPFAM" id="SSF51690">
    <property type="entry name" value="Nicotinate/Quinolinate PRTase C-terminal domain-like"/>
    <property type="match status" value="1"/>
</dbReference>
<accession>A0A2I1M6F8</accession>
<dbReference type="InterPro" id="IPR013785">
    <property type="entry name" value="Aldolase_TIM"/>
</dbReference>
<dbReference type="Gene3D" id="3.20.20.70">
    <property type="entry name" value="Aldolase class I"/>
    <property type="match status" value="1"/>
</dbReference>
<dbReference type="CDD" id="cd01570">
    <property type="entry name" value="NAPRTase_A"/>
    <property type="match status" value="1"/>
</dbReference>
<gene>
    <name evidence="14" type="primary">pncB</name>
    <name evidence="13" type="ORF">CYJ34_07795</name>
    <name evidence="14" type="ORF">NCTC9810_01806</name>
</gene>
<keyword evidence="15" id="KW-1185">Reference proteome</keyword>
<dbReference type="GO" id="GO:0004516">
    <property type="term" value="F:nicotinate phosphoribosyltransferase activity"/>
    <property type="evidence" value="ECO:0007669"/>
    <property type="project" value="UniProtKB-UniRule"/>
</dbReference>
<evidence type="ECO:0000256" key="8">
    <source>
        <dbReference type="ARBA" id="ARBA00048668"/>
    </source>
</evidence>
<proteinExistence type="inferred from homology"/>
<evidence type="ECO:0000313" key="15">
    <source>
        <dbReference type="Proteomes" id="UP000234335"/>
    </source>
</evidence>
<comment type="catalytic activity">
    <reaction evidence="8 9">
        <text>5-phospho-alpha-D-ribose 1-diphosphate + nicotinate + ATP + H2O = nicotinate beta-D-ribonucleotide + ADP + phosphate + diphosphate</text>
        <dbReference type="Rhea" id="RHEA:36163"/>
        <dbReference type="ChEBI" id="CHEBI:15377"/>
        <dbReference type="ChEBI" id="CHEBI:30616"/>
        <dbReference type="ChEBI" id="CHEBI:32544"/>
        <dbReference type="ChEBI" id="CHEBI:33019"/>
        <dbReference type="ChEBI" id="CHEBI:43474"/>
        <dbReference type="ChEBI" id="CHEBI:57502"/>
        <dbReference type="ChEBI" id="CHEBI:58017"/>
        <dbReference type="ChEBI" id="CHEBI:456216"/>
        <dbReference type="EC" id="6.3.4.21"/>
    </reaction>
</comment>
<comment type="function">
    <text evidence="9">Catalyzes the first step in the biosynthesis of NAD from nicotinic acid, the ATP-dependent synthesis of beta-nicotinate D-ribonucleotide from nicotinate and 5-phospho-D-ribose 1-phosphate.</text>
</comment>
<keyword evidence="13" id="KW-0328">Glycosyltransferase</keyword>
<protein>
    <recommendedName>
        <fullName evidence="3 9">Nicotinate phosphoribosyltransferase</fullName>
        <ecNumber evidence="3 9">6.3.4.21</ecNumber>
    </recommendedName>
</protein>
<dbReference type="NCBIfam" id="NF009131">
    <property type="entry name" value="PRK12484.1"/>
    <property type="match status" value="1"/>
</dbReference>
<evidence type="ECO:0000256" key="7">
    <source>
        <dbReference type="ARBA" id="ARBA00022679"/>
    </source>
</evidence>
<keyword evidence="5 9" id="KW-0436">Ligase</keyword>
<evidence type="ECO:0000313" key="13">
    <source>
        <dbReference type="EMBL" id="PKZ15695.1"/>
    </source>
</evidence>
<dbReference type="InterPro" id="IPR006405">
    <property type="entry name" value="Nic_PRibTrfase_pncB"/>
</dbReference>
<dbReference type="FunFam" id="3.20.20.70:FF:000076">
    <property type="entry name" value="Nicotinate phosphoribosyltransferase"/>
    <property type="match status" value="1"/>
</dbReference>
<dbReference type="EMBL" id="PKGS01000006">
    <property type="protein sequence ID" value="PKZ15695.1"/>
    <property type="molecule type" value="Genomic_DNA"/>
</dbReference>
<dbReference type="PIRSF" id="PIRSF000484">
    <property type="entry name" value="NAPRT"/>
    <property type="match status" value="1"/>
</dbReference>
<keyword evidence="7 9" id="KW-0808">Transferase</keyword>
<keyword evidence="6 9" id="KW-0662">Pyridine nucleotide biosynthesis</keyword>
<dbReference type="GO" id="GO:0047280">
    <property type="term" value="F:nicotinamide phosphoribosyltransferase activity"/>
    <property type="evidence" value="ECO:0007669"/>
    <property type="project" value="UniProtKB-ARBA"/>
</dbReference>
<dbReference type="Pfam" id="PF17767">
    <property type="entry name" value="NAPRTase_N"/>
    <property type="match status" value="1"/>
</dbReference>
<evidence type="ECO:0000313" key="16">
    <source>
        <dbReference type="Proteomes" id="UP000255124"/>
    </source>
</evidence>
<evidence type="ECO:0000259" key="11">
    <source>
        <dbReference type="Pfam" id="PF17767"/>
    </source>
</evidence>
<dbReference type="InterPro" id="IPR007229">
    <property type="entry name" value="Nic_PRibTrfase-Fam"/>
</dbReference>
<feature type="domain" description="Nicotinate phosphoribosyltransferase N-terminal" evidence="11">
    <location>
        <begin position="9"/>
        <end position="132"/>
    </location>
</feature>
<dbReference type="RefSeq" id="WP_101540713.1">
    <property type="nucleotide sequence ID" value="NZ_CALTZC010000001.1"/>
</dbReference>
<evidence type="ECO:0000256" key="3">
    <source>
        <dbReference type="ARBA" id="ARBA00013236"/>
    </source>
</evidence>
<feature type="domain" description="Nicotinate phosphoribosyltransferase C-terminal" evidence="12">
    <location>
        <begin position="361"/>
        <end position="470"/>
    </location>
</feature>
<evidence type="ECO:0000256" key="5">
    <source>
        <dbReference type="ARBA" id="ARBA00022598"/>
    </source>
</evidence>
<evidence type="ECO:0000256" key="6">
    <source>
        <dbReference type="ARBA" id="ARBA00022642"/>
    </source>
</evidence>
<dbReference type="GO" id="GO:0034355">
    <property type="term" value="P:NAD+ biosynthetic process via the salvage pathway"/>
    <property type="evidence" value="ECO:0007669"/>
    <property type="project" value="TreeGrafter"/>
</dbReference>
<sequence>MSNIRNLSMLSDFYEFTMANGYFNHGMKDTIAVFDAFYRTNPDEGGYSIFAGLNDVIDFIENLHFTDEDIAYLKEAGDFSEEFLDYLRDFKFTGDVWAFPEGSVMFPNEPIITVRAPIIECSIVETYLLLSMNFNSLIATKTSRIVKAAGDRLVMEFGARRAQGADASLTGARAAFIAGAPVSSNTLSAKTYGFNPSGTMAHAWIQAFDSEYEAFKIYAETYPENCILLIDTYDTINSGLPNAMRVFKEVLEPKGLTGGVRIDSGDLAYLSKEVRKILDENGYKEAKIVASNSLDEFKINSLTAQGAKIDSFGIGERLITSKSDPVFGGVYKLVGIYEDEELKARIKVSENVEKITTPGFKKVYRLYDKETGKAEADYITLREEEVDESKPLVIFDPLFTWKMKKMDNYEARLMQVPIFENGKLVYEQPDIHEIHDYCKKELDSVWEEVKRFDQPHNYYVDLSQDLWNLKQNLILEAKRGL</sequence>
<dbReference type="InterPro" id="IPR040727">
    <property type="entry name" value="NAPRTase_N"/>
</dbReference>
<evidence type="ECO:0000313" key="14">
    <source>
        <dbReference type="EMBL" id="SUU93447.1"/>
    </source>
</evidence>
<evidence type="ECO:0000256" key="1">
    <source>
        <dbReference type="ARBA" id="ARBA00004952"/>
    </source>
</evidence>
<dbReference type="UniPathway" id="UPA00253">
    <property type="reaction ID" value="UER00457"/>
</dbReference>
<dbReference type="EC" id="6.3.4.21" evidence="3 9"/>
<dbReference type="InterPro" id="IPR036068">
    <property type="entry name" value="Nicotinate_pribotase-like_C"/>
</dbReference>
<dbReference type="Proteomes" id="UP000255124">
    <property type="component" value="Unassembled WGS sequence"/>
</dbReference>
<dbReference type="NCBIfam" id="TIGR01513">
    <property type="entry name" value="NAPRTase_put"/>
    <property type="match status" value="1"/>
</dbReference>
<dbReference type="Pfam" id="PF17956">
    <property type="entry name" value="NAPRTase_C"/>
    <property type="match status" value="1"/>
</dbReference>
<name>A0A2I1M6F8_9FIRM</name>
<comment type="PTM">
    <text evidence="9">Transiently phosphorylated on a His residue during the reaction cycle. Phosphorylation strongly increases the affinity for substrates and increases the rate of nicotinate D-ribonucleotide production. Dephosphorylation regenerates the low-affinity form of the enzyme, leading to product release.</text>
</comment>
<dbReference type="SUPFAM" id="SSF54675">
    <property type="entry name" value="Nicotinate/Quinolinate PRTase N-terminal domain-like"/>
    <property type="match status" value="1"/>
</dbReference>
<keyword evidence="4" id="KW-0597">Phosphoprotein</keyword>
<reference evidence="13 15" key="1">
    <citation type="submission" date="2017-12" db="EMBL/GenBank/DDBJ databases">
        <title>Phylogenetic diversity of female urinary microbiome.</title>
        <authorList>
            <person name="Thomas-White K."/>
            <person name="Wolfe A.J."/>
        </authorList>
    </citation>
    <scope>NUCLEOTIDE SEQUENCE [LARGE SCALE GENOMIC DNA]</scope>
    <source>
        <strain evidence="13 15">UMB0119</strain>
    </source>
</reference>
<dbReference type="NCBIfam" id="NF006695">
    <property type="entry name" value="PRK09243.1-2"/>
    <property type="match status" value="1"/>
</dbReference>
<evidence type="ECO:0000259" key="10">
    <source>
        <dbReference type="Pfam" id="PF04095"/>
    </source>
</evidence>